<sequence>MASSQIPSSTPRPSKSNQRMFVSTGSLNPPPNAIHFSAKAFANAFAWHSFPPKNTSSTPTRAMAVSTPACRIPPPIALRICLTFAIVRSSPAMQLPTGAPRDLEKQTDTESTCFEYSPNNSTDGSESEHAFHNLAPSRCTFTPSPLAHSPILRTSSTGMTTPLMVFSSEITRVGAKCISLLKITCFCTSSNVRYFPFDGATGTVTACERPATPPASKSWMCEWESRSML</sequence>
<dbReference type="KEGG" id="tml:GSTUM_00000880001"/>
<gene>
    <name evidence="2" type="ORF">GSTUM_00000880001</name>
</gene>
<dbReference type="RefSeq" id="XP_002838190.1">
    <property type="nucleotide sequence ID" value="XM_002838144.1"/>
</dbReference>
<reference evidence="2 3" key="1">
    <citation type="journal article" date="2010" name="Nature">
        <title>Perigord black truffle genome uncovers evolutionary origins and mechanisms of symbiosis.</title>
        <authorList>
            <person name="Martin F."/>
            <person name="Kohler A."/>
            <person name="Murat C."/>
            <person name="Balestrini R."/>
            <person name="Coutinho P.M."/>
            <person name="Jaillon O."/>
            <person name="Montanini B."/>
            <person name="Morin E."/>
            <person name="Noel B."/>
            <person name="Percudani R."/>
            <person name="Porcel B."/>
            <person name="Rubini A."/>
            <person name="Amicucci A."/>
            <person name="Amselem J."/>
            <person name="Anthouard V."/>
            <person name="Arcioni S."/>
            <person name="Artiguenave F."/>
            <person name="Aury J.M."/>
            <person name="Ballario P."/>
            <person name="Bolchi A."/>
            <person name="Brenna A."/>
            <person name="Brun A."/>
            <person name="Buee M."/>
            <person name="Cantarel B."/>
            <person name="Chevalier G."/>
            <person name="Couloux A."/>
            <person name="Da Silva C."/>
            <person name="Denoeud F."/>
            <person name="Duplessis S."/>
            <person name="Ghignone S."/>
            <person name="Hilselberger B."/>
            <person name="Iotti M."/>
            <person name="Marcais B."/>
            <person name="Mello A."/>
            <person name="Miranda M."/>
            <person name="Pacioni G."/>
            <person name="Quesneville H."/>
            <person name="Riccioni C."/>
            <person name="Ruotolo R."/>
            <person name="Splivallo R."/>
            <person name="Stocchi V."/>
            <person name="Tisserant E."/>
            <person name="Viscomi A.R."/>
            <person name="Zambonelli A."/>
            <person name="Zampieri E."/>
            <person name="Henrissat B."/>
            <person name="Lebrun M.H."/>
            <person name="Paolocci F."/>
            <person name="Bonfante P."/>
            <person name="Ottonello S."/>
            <person name="Wincker P."/>
        </authorList>
    </citation>
    <scope>NUCLEOTIDE SEQUENCE [LARGE SCALE GENOMIC DNA]</scope>
    <source>
        <strain evidence="2 3">Mel28</strain>
    </source>
</reference>
<evidence type="ECO:0000313" key="3">
    <source>
        <dbReference type="Proteomes" id="UP000006911"/>
    </source>
</evidence>
<accession>D5GCY8</accession>
<dbReference type="HOGENOM" id="CLU_1210560_0_0_1"/>
<dbReference type="AlphaFoldDB" id="D5GCY8"/>
<evidence type="ECO:0000256" key="1">
    <source>
        <dbReference type="SAM" id="MobiDB-lite"/>
    </source>
</evidence>
<proteinExistence type="predicted"/>
<keyword evidence="3" id="KW-1185">Reference proteome</keyword>
<dbReference type="GeneID" id="9183848"/>
<name>D5GCY8_TUBMM</name>
<feature type="region of interest" description="Disordered" evidence="1">
    <location>
        <begin position="1"/>
        <end position="26"/>
    </location>
</feature>
<protein>
    <submittedName>
        <fullName evidence="2">(Perigord truffle) hypothetical protein</fullName>
    </submittedName>
</protein>
<dbReference type="EMBL" id="FN430130">
    <property type="protein sequence ID" value="CAZ82381.1"/>
    <property type="molecule type" value="Genomic_DNA"/>
</dbReference>
<organism evidence="2 3">
    <name type="scientific">Tuber melanosporum (strain Mel28)</name>
    <name type="common">Perigord black truffle</name>
    <dbReference type="NCBI Taxonomy" id="656061"/>
    <lineage>
        <taxon>Eukaryota</taxon>
        <taxon>Fungi</taxon>
        <taxon>Dikarya</taxon>
        <taxon>Ascomycota</taxon>
        <taxon>Pezizomycotina</taxon>
        <taxon>Pezizomycetes</taxon>
        <taxon>Pezizales</taxon>
        <taxon>Tuberaceae</taxon>
        <taxon>Tuber</taxon>
    </lineage>
</organism>
<dbReference type="InParanoid" id="D5GCY8"/>
<dbReference type="Proteomes" id="UP000006911">
    <property type="component" value="Unassembled WGS sequence"/>
</dbReference>
<evidence type="ECO:0000313" key="2">
    <source>
        <dbReference type="EMBL" id="CAZ82381.1"/>
    </source>
</evidence>